<evidence type="ECO:0000256" key="1">
    <source>
        <dbReference type="ARBA" id="ARBA00001528"/>
    </source>
</evidence>
<feature type="binding site" evidence="11">
    <location>
        <position position="121"/>
    </location>
    <ligand>
        <name>(6S)-5,6,7,8-tetrahydrofolate</name>
        <dbReference type="ChEBI" id="CHEBI:57453"/>
    </ligand>
</feature>
<protein>
    <recommendedName>
        <fullName evidence="11">Serine hydroxymethyltransferase</fullName>
        <shortName evidence="11">SHMT</shortName>
        <shortName evidence="11">Serine methylase</shortName>
        <ecNumber evidence="11">2.1.2.1</ecNumber>
    </recommendedName>
</protein>
<dbReference type="FunFam" id="3.90.1150.10:FF:000003">
    <property type="entry name" value="Serine hydroxymethyltransferase"/>
    <property type="match status" value="1"/>
</dbReference>
<feature type="domain" description="Serine hydroxymethyltransferase-like" evidence="13">
    <location>
        <begin position="9"/>
        <end position="386"/>
    </location>
</feature>
<dbReference type="CDD" id="cd00378">
    <property type="entry name" value="SHMT"/>
    <property type="match status" value="1"/>
</dbReference>
<dbReference type="OrthoDB" id="9803846at2"/>
<dbReference type="InterPro" id="IPR015424">
    <property type="entry name" value="PyrdxlP-dep_Trfase"/>
</dbReference>
<evidence type="ECO:0000256" key="10">
    <source>
        <dbReference type="ARBA" id="ARBA00022898"/>
    </source>
</evidence>
<evidence type="ECO:0000256" key="6">
    <source>
        <dbReference type="ARBA" id="ARBA00022490"/>
    </source>
</evidence>
<evidence type="ECO:0000256" key="4">
    <source>
        <dbReference type="ARBA" id="ARBA00006376"/>
    </source>
</evidence>
<feature type="site" description="Plays an important role in substrate specificity" evidence="11">
    <location>
        <position position="228"/>
    </location>
</feature>
<dbReference type="GO" id="GO:0030170">
    <property type="term" value="F:pyridoxal phosphate binding"/>
    <property type="evidence" value="ECO:0007669"/>
    <property type="project" value="UniProtKB-UniRule"/>
</dbReference>
<comment type="catalytic activity">
    <reaction evidence="1 11">
        <text>(6R)-5,10-methylene-5,6,7,8-tetrahydrofolate + glycine + H2O = (6S)-5,6,7,8-tetrahydrofolate + L-serine</text>
        <dbReference type="Rhea" id="RHEA:15481"/>
        <dbReference type="ChEBI" id="CHEBI:15377"/>
        <dbReference type="ChEBI" id="CHEBI:15636"/>
        <dbReference type="ChEBI" id="CHEBI:33384"/>
        <dbReference type="ChEBI" id="CHEBI:57305"/>
        <dbReference type="ChEBI" id="CHEBI:57453"/>
        <dbReference type="EC" id="2.1.2.1"/>
    </reaction>
</comment>
<comment type="cofactor">
    <cofactor evidence="2 11 12">
        <name>pyridoxal 5'-phosphate</name>
        <dbReference type="ChEBI" id="CHEBI:597326"/>
    </cofactor>
</comment>
<dbReference type="UniPathway" id="UPA00193"/>
<comment type="similarity">
    <text evidence="4 11">Belongs to the SHMT family.</text>
</comment>
<evidence type="ECO:0000256" key="7">
    <source>
        <dbReference type="ARBA" id="ARBA00022563"/>
    </source>
</evidence>
<dbReference type="InterPro" id="IPR015421">
    <property type="entry name" value="PyrdxlP-dep_Trfase_major"/>
</dbReference>
<name>A0A366I259_9GAMM</name>
<dbReference type="AlphaFoldDB" id="A0A366I259"/>
<evidence type="ECO:0000256" key="12">
    <source>
        <dbReference type="PIRSR" id="PIRSR000412-50"/>
    </source>
</evidence>
<dbReference type="InterPro" id="IPR039429">
    <property type="entry name" value="SHMT-like_dom"/>
</dbReference>
<dbReference type="Gene3D" id="3.90.1150.10">
    <property type="entry name" value="Aspartate Aminotransferase, domain 1"/>
    <property type="match status" value="1"/>
</dbReference>
<keyword evidence="15" id="KW-1185">Reference proteome</keyword>
<evidence type="ECO:0000313" key="15">
    <source>
        <dbReference type="Proteomes" id="UP000253046"/>
    </source>
</evidence>
<dbReference type="UniPathway" id="UPA00288">
    <property type="reaction ID" value="UER01023"/>
</dbReference>
<keyword evidence="10 11" id="KW-0663">Pyridoxal phosphate</keyword>
<dbReference type="GO" id="GO:0008168">
    <property type="term" value="F:methyltransferase activity"/>
    <property type="evidence" value="ECO:0007669"/>
    <property type="project" value="UniProtKB-KW"/>
</dbReference>
<gene>
    <name evidence="11" type="primary">glyA</name>
    <name evidence="14" type="ORF">DES54_12233</name>
</gene>
<dbReference type="InterPro" id="IPR015422">
    <property type="entry name" value="PyrdxlP-dep_Trfase_small"/>
</dbReference>
<dbReference type="InterPro" id="IPR019798">
    <property type="entry name" value="Ser_HO-MeTrfase_PLP_BS"/>
</dbReference>
<feature type="binding site" evidence="11">
    <location>
        <begin position="125"/>
        <end position="127"/>
    </location>
    <ligand>
        <name>(6S)-5,6,7,8-tetrahydrofolate</name>
        <dbReference type="ChEBI" id="CHEBI:57453"/>
    </ligand>
</feature>
<dbReference type="SUPFAM" id="SSF53383">
    <property type="entry name" value="PLP-dependent transferases"/>
    <property type="match status" value="1"/>
</dbReference>
<dbReference type="PROSITE" id="PS00096">
    <property type="entry name" value="SHMT"/>
    <property type="match status" value="1"/>
</dbReference>
<accession>A0A366I259</accession>
<feature type="modified residue" description="N6-(pyridoxal phosphate)lysine" evidence="11 12">
    <location>
        <position position="229"/>
    </location>
</feature>
<dbReference type="NCBIfam" id="NF000586">
    <property type="entry name" value="PRK00011.1"/>
    <property type="match status" value="1"/>
</dbReference>
<feature type="binding site" evidence="11">
    <location>
        <begin position="355"/>
        <end position="357"/>
    </location>
    <ligand>
        <name>(6S)-5,6,7,8-tetrahydrofolate</name>
        <dbReference type="ChEBI" id="CHEBI:57453"/>
    </ligand>
</feature>
<evidence type="ECO:0000256" key="8">
    <source>
        <dbReference type="ARBA" id="ARBA00022605"/>
    </source>
</evidence>
<dbReference type="GO" id="GO:0005829">
    <property type="term" value="C:cytosol"/>
    <property type="evidence" value="ECO:0007669"/>
    <property type="project" value="TreeGrafter"/>
</dbReference>
<dbReference type="InterPro" id="IPR001085">
    <property type="entry name" value="Ser_HO-MeTrfase"/>
</dbReference>
<dbReference type="EC" id="2.1.2.1" evidence="11"/>
<keyword evidence="7 11" id="KW-0554">One-carbon metabolism</keyword>
<dbReference type="HAMAP" id="MF_00051">
    <property type="entry name" value="SHMT"/>
    <property type="match status" value="1"/>
</dbReference>
<keyword evidence="6 11" id="KW-0963">Cytoplasm</keyword>
<dbReference type="FunFam" id="3.40.640.10:FF:000001">
    <property type="entry name" value="Serine hydroxymethyltransferase"/>
    <property type="match status" value="1"/>
</dbReference>
<evidence type="ECO:0000256" key="11">
    <source>
        <dbReference type="HAMAP-Rule" id="MF_00051"/>
    </source>
</evidence>
<dbReference type="GO" id="GO:0035999">
    <property type="term" value="P:tetrahydrofolate interconversion"/>
    <property type="evidence" value="ECO:0007669"/>
    <property type="project" value="UniProtKB-UniRule"/>
</dbReference>
<comment type="caution">
    <text evidence="14">The sequence shown here is derived from an EMBL/GenBank/DDBJ whole genome shotgun (WGS) entry which is preliminary data.</text>
</comment>
<dbReference type="PANTHER" id="PTHR11680">
    <property type="entry name" value="SERINE HYDROXYMETHYLTRANSFERASE"/>
    <property type="match status" value="1"/>
</dbReference>
<feature type="binding site" evidence="11">
    <location>
        <position position="246"/>
    </location>
    <ligand>
        <name>(6S)-5,6,7,8-tetrahydrofolate</name>
        <dbReference type="ChEBI" id="CHEBI:57453"/>
    </ligand>
</feature>
<dbReference type="PIRSF" id="PIRSF000412">
    <property type="entry name" value="SHMT"/>
    <property type="match status" value="1"/>
</dbReference>
<dbReference type="GO" id="GO:0004372">
    <property type="term" value="F:glycine hydroxymethyltransferase activity"/>
    <property type="evidence" value="ECO:0007669"/>
    <property type="project" value="UniProtKB-UniRule"/>
</dbReference>
<dbReference type="InterPro" id="IPR049943">
    <property type="entry name" value="Ser_HO-MeTrfase-like"/>
</dbReference>
<comment type="function">
    <text evidence="11">Catalyzes the reversible interconversion of serine and glycine with tetrahydrofolate (THF) serving as the one-carbon carrier. This reaction serves as the major source of one-carbon groups required for the biosynthesis of purines, thymidylate, methionine, and other important biomolecules. Also exhibits THF-independent aldolase activity toward beta-hydroxyamino acids, producing glycine and aldehydes, via a retro-aldol mechanism.</text>
</comment>
<dbReference type="Gene3D" id="3.40.640.10">
    <property type="entry name" value="Type I PLP-dependent aspartate aminotransferase-like (Major domain)"/>
    <property type="match status" value="1"/>
</dbReference>
<evidence type="ECO:0000256" key="2">
    <source>
        <dbReference type="ARBA" id="ARBA00001933"/>
    </source>
</evidence>
<evidence type="ECO:0000256" key="3">
    <source>
        <dbReference type="ARBA" id="ARBA00004496"/>
    </source>
</evidence>
<dbReference type="RefSeq" id="WP_113867220.1">
    <property type="nucleotide sequence ID" value="NZ_AGJP01000001.1"/>
</dbReference>
<keyword evidence="14" id="KW-0489">Methyltransferase</keyword>
<comment type="pathway">
    <text evidence="11">One-carbon metabolism; tetrahydrofolate interconversion.</text>
</comment>
<organism evidence="14 15">
    <name type="scientific">Brenneria salicis ATCC 15712 = DSM 30166</name>
    <dbReference type="NCBI Taxonomy" id="714314"/>
    <lineage>
        <taxon>Bacteria</taxon>
        <taxon>Pseudomonadati</taxon>
        <taxon>Pseudomonadota</taxon>
        <taxon>Gammaproteobacteria</taxon>
        <taxon>Enterobacterales</taxon>
        <taxon>Pectobacteriaceae</taxon>
        <taxon>Brenneria</taxon>
    </lineage>
</organism>
<evidence type="ECO:0000256" key="9">
    <source>
        <dbReference type="ARBA" id="ARBA00022679"/>
    </source>
</evidence>
<dbReference type="GO" id="GO:0019264">
    <property type="term" value="P:glycine biosynthetic process from serine"/>
    <property type="evidence" value="ECO:0007669"/>
    <property type="project" value="UniProtKB-UniRule"/>
</dbReference>
<dbReference type="Proteomes" id="UP000253046">
    <property type="component" value="Unassembled WGS sequence"/>
</dbReference>
<proteinExistence type="inferred from homology"/>
<reference evidence="14 15" key="1">
    <citation type="submission" date="2018-06" db="EMBL/GenBank/DDBJ databases">
        <title>Genomic Encyclopedia of Type Strains, Phase IV (KMG-IV): sequencing the most valuable type-strain genomes for metagenomic binning, comparative biology and taxonomic classification.</title>
        <authorList>
            <person name="Goeker M."/>
        </authorList>
    </citation>
    <scope>NUCLEOTIDE SEQUENCE [LARGE SCALE GENOMIC DNA]</scope>
    <source>
        <strain evidence="14 15">DSM 30166</strain>
    </source>
</reference>
<dbReference type="GO" id="GO:0032259">
    <property type="term" value="P:methylation"/>
    <property type="evidence" value="ECO:0007669"/>
    <property type="project" value="UniProtKB-KW"/>
</dbReference>
<comment type="subunit">
    <text evidence="5 11">Homodimer.</text>
</comment>
<dbReference type="Pfam" id="PF00464">
    <property type="entry name" value="SHMT"/>
    <property type="match status" value="1"/>
</dbReference>
<comment type="subcellular location">
    <subcellularLocation>
        <location evidence="3 11">Cytoplasm</location>
    </subcellularLocation>
</comment>
<evidence type="ECO:0000313" key="14">
    <source>
        <dbReference type="EMBL" id="RBP61550.1"/>
    </source>
</evidence>
<evidence type="ECO:0000256" key="5">
    <source>
        <dbReference type="ARBA" id="ARBA00011738"/>
    </source>
</evidence>
<keyword evidence="9 11" id="KW-0808">Transferase</keyword>
<dbReference type="PANTHER" id="PTHR11680:SF50">
    <property type="entry name" value="SERINE HYDROXYMETHYLTRANSFERASE"/>
    <property type="match status" value="1"/>
</dbReference>
<keyword evidence="8 11" id="KW-0028">Amino-acid biosynthesis</keyword>
<sequence length="417" mass="45294">MLKREMNIADYDAELWQAMEQEVVRQEEHIELIASENYTSPRVMQAQGSQLTNKYAEGYPGKRYYGGCEYVDVVEQLAIDRAKALFGADYANVQPHSGSQANFAVYTALLQPGDTILGMNLAHGGHLTHGSPVNLSGKLYNVIPYGIDESGKIDYEEMAQLAHTHKPKMIIGGFSAYSGVVDWAKMREIADSIGAYLFVDMAHVAGLVAADVYPNPVPHAHIVTTTTHKTLAGPRGGLILAKGGDEELYKKLNSAVFPGGQGGPLMHVIAGKAVALKEAMEPEFKIYQQQVAKNAKAMVEVFLSRGYNVVSGGTSNHLFLLDLVSKNITGKEADAALGRANITVNKNSVPNDPKSPFVTSGVRIGTPAATRRGFKEAEVRELAGWICDVLDNINDEATIERVKQKVLDVCARFPVYA</sequence>
<evidence type="ECO:0000259" key="13">
    <source>
        <dbReference type="Pfam" id="PF00464"/>
    </source>
</evidence>
<dbReference type="EMBL" id="QNRY01000022">
    <property type="protein sequence ID" value="RBP61550.1"/>
    <property type="molecule type" value="Genomic_DNA"/>
</dbReference>
<comment type="pathway">
    <text evidence="11">Amino-acid biosynthesis; glycine biosynthesis; glycine from L-serine: step 1/1.</text>
</comment>